<evidence type="ECO:0000256" key="1">
    <source>
        <dbReference type="ARBA" id="ARBA00023125"/>
    </source>
</evidence>
<gene>
    <name evidence="2" type="ORF">FISHEDRAFT_34140</name>
</gene>
<dbReference type="InterPro" id="IPR052925">
    <property type="entry name" value="Phage_Integrase-like_Recomb"/>
</dbReference>
<reference evidence="2 3" key="1">
    <citation type="journal article" date="2015" name="Fungal Genet. Biol.">
        <title>Evolution of novel wood decay mechanisms in Agaricales revealed by the genome sequences of Fistulina hepatica and Cylindrobasidium torrendii.</title>
        <authorList>
            <person name="Floudas D."/>
            <person name="Held B.W."/>
            <person name="Riley R."/>
            <person name="Nagy L.G."/>
            <person name="Koehler G."/>
            <person name="Ransdell A.S."/>
            <person name="Younus H."/>
            <person name="Chow J."/>
            <person name="Chiniquy J."/>
            <person name="Lipzen A."/>
            <person name="Tritt A."/>
            <person name="Sun H."/>
            <person name="Haridas S."/>
            <person name="LaButti K."/>
            <person name="Ohm R.A."/>
            <person name="Kues U."/>
            <person name="Blanchette R.A."/>
            <person name="Grigoriev I.V."/>
            <person name="Minto R.E."/>
            <person name="Hibbett D.S."/>
        </authorList>
    </citation>
    <scope>NUCLEOTIDE SEQUENCE [LARGE SCALE GENOMIC DNA]</scope>
    <source>
        <strain evidence="2 3">ATCC 64428</strain>
    </source>
</reference>
<dbReference type="GO" id="GO:0003677">
    <property type="term" value="F:DNA binding"/>
    <property type="evidence" value="ECO:0007669"/>
    <property type="project" value="UniProtKB-KW"/>
</dbReference>
<evidence type="ECO:0008006" key="4">
    <source>
        <dbReference type="Google" id="ProtNLM"/>
    </source>
</evidence>
<protein>
    <recommendedName>
        <fullName evidence="4">DNA breaking-rejoining enzyme</fullName>
    </recommendedName>
</protein>
<evidence type="ECO:0000313" key="3">
    <source>
        <dbReference type="Proteomes" id="UP000054144"/>
    </source>
</evidence>
<sequence>MNLENPRARQPPRAPWTISRLQFERAIAIGASIDQSSALAYTSALQSYIAFCRMHQLPIEPTPDTLSFYVVYMSHHIKPSSVNSYLSGICAQLEPFFPTIRQARTTTVVRRTLQGCLKLYSSPTQRKRPLHRSEILHIASYFTAASTFDEHLWWSLLLTAFYGLLRLGELVLPDNTQLRDDRKLIRRLSVSLQPTAFTFHLPTHKADRFFEGNKPPTPRTTPFLGVDLNLIQSIGRWSSDAFRVYIRTHPVMLAAVLHSNSSHTP</sequence>
<dbReference type="Proteomes" id="UP000054144">
    <property type="component" value="Unassembled WGS sequence"/>
</dbReference>
<accession>A0A0D7AMW7</accession>
<organism evidence="2 3">
    <name type="scientific">Fistulina hepatica ATCC 64428</name>
    <dbReference type="NCBI Taxonomy" id="1128425"/>
    <lineage>
        <taxon>Eukaryota</taxon>
        <taxon>Fungi</taxon>
        <taxon>Dikarya</taxon>
        <taxon>Basidiomycota</taxon>
        <taxon>Agaricomycotina</taxon>
        <taxon>Agaricomycetes</taxon>
        <taxon>Agaricomycetidae</taxon>
        <taxon>Agaricales</taxon>
        <taxon>Fistulinaceae</taxon>
        <taxon>Fistulina</taxon>
    </lineage>
</organism>
<name>A0A0D7AMW7_9AGAR</name>
<dbReference type="SUPFAM" id="SSF47823">
    <property type="entry name" value="lambda integrase-like, N-terminal domain"/>
    <property type="match status" value="1"/>
</dbReference>
<dbReference type="InterPro" id="IPR010998">
    <property type="entry name" value="Integrase_recombinase_N"/>
</dbReference>
<dbReference type="Gene3D" id="1.10.150.130">
    <property type="match status" value="1"/>
</dbReference>
<dbReference type="AlphaFoldDB" id="A0A0D7AMW7"/>
<dbReference type="PANTHER" id="PTHR34605:SF4">
    <property type="entry name" value="DNA ADENINE METHYLTRANSFERASE"/>
    <property type="match status" value="1"/>
</dbReference>
<dbReference type="OrthoDB" id="5598396at2759"/>
<proteinExistence type="predicted"/>
<dbReference type="PANTHER" id="PTHR34605">
    <property type="entry name" value="PHAGE_INTEGRASE DOMAIN-CONTAINING PROTEIN"/>
    <property type="match status" value="1"/>
</dbReference>
<keyword evidence="1" id="KW-0238">DNA-binding</keyword>
<evidence type="ECO:0000313" key="2">
    <source>
        <dbReference type="EMBL" id="KIY52917.1"/>
    </source>
</evidence>
<keyword evidence="3" id="KW-1185">Reference proteome</keyword>
<dbReference type="EMBL" id="KN881629">
    <property type="protein sequence ID" value="KIY52917.1"/>
    <property type="molecule type" value="Genomic_DNA"/>
</dbReference>